<dbReference type="AlphaFoldDB" id="A0A516SCZ3"/>
<evidence type="ECO:0000313" key="2">
    <source>
        <dbReference type="EMBL" id="QDQ26029.1"/>
    </source>
</evidence>
<name>A0A516SCZ3_9NEIS</name>
<protein>
    <submittedName>
        <fullName evidence="2">Uncharacterized protein</fullName>
    </submittedName>
</protein>
<keyword evidence="1" id="KW-0732">Signal</keyword>
<dbReference type="Proteomes" id="UP000317550">
    <property type="component" value="Chromosome"/>
</dbReference>
<feature type="chain" id="PRO_5021757216" evidence="1">
    <location>
        <begin position="25"/>
        <end position="265"/>
    </location>
</feature>
<proteinExistence type="predicted"/>
<sequence>MMKRKLRAAFLLSSVLGAASPVFAGVWFSPVWTSKFVFLNYDTASSFDLDLGNPVADNGNEIKEGEDHRNFKTPTFTGENYGSYTFNCGLAHGDLGCKSASIHVPPATMVNGRIQPAQVVIPIQVNATIRGERFSPESGSCYNASYRILMTMNENERRAMTYSLITSLCHVGIFQGAFPSRFFFNLETDKNGFPAEFHNGNTLVWAPSPYGGNYENLNYLGWLAWNGEMWDTTARSNPLNSGVCVLPPASRGGNTVTCPTDFKNY</sequence>
<dbReference type="RefSeq" id="WP_144277428.1">
    <property type="nucleotide sequence ID" value="NZ_CP041730.1"/>
</dbReference>
<accession>A0A516SCZ3</accession>
<evidence type="ECO:0000256" key="1">
    <source>
        <dbReference type="SAM" id="SignalP"/>
    </source>
</evidence>
<organism evidence="2 3">
    <name type="scientific">Chitinimonas arctica</name>
    <dbReference type="NCBI Taxonomy" id="2594795"/>
    <lineage>
        <taxon>Bacteria</taxon>
        <taxon>Pseudomonadati</taxon>
        <taxon>Pseudomonadota</taxon>
        <taxon>Betaproteobacteria</taxon>
        <taxon>Neisseriales</taxon>
        <taxon>Chitinibacteraceae</taxon>
        <taxon>Chitinimonas</taxon>
    </lineage>
</organism>
<evidence type="ECO:0000313" key="3">
    <source>
        <dbReference type="Proteomes" id="UP000317550"/>
    </source>
</evidence>
<gene>
    <name evidence="2" type="ORF">FNU76_06510</name>
</gene>
<dbReference type="KEGG" id="cari:FNU76_06510"/>
<reference evidence="3" key="1">
    <citation type="submission" date="2019-07" db="EMBL/GenBank/DDBJ databases">
        <title>Chitinimonas sp. nov., isolated from Ny-Alesund, arctica soil.</title>
        <authorList>
            <person name="Xu Q."/>
            <person name="Peng F."/>
        </authorList>
    </citation>
    <scope>NUCLEOTIDE SEQUENCE [LARGE SCALE GENOMIC DNA]</scope>
    <source>
        <strain evidence="3">R3-44</strain>
    </source>
</reference>
<keyword evidence="3" id="KW-1185">Reference proteome</keyword>
<dbReference type="EMBL" id="CP041730">
    <property type="protein sequence ID" value="QDQ26029.1"/>
    <property type="molecule type" value="Genomic_DNA"/>
</dbReference>
<feature type="signal peptide" evidence="1">
    <location>
        <begin position="1"/>
        <end position="24"/>
    </location>
</feature>